<evidence type="ECO:0000256" key="2">
    <source>
        <dbReference type="SAM" id="SignalP"/>
    </source>
</evidence>
<dbReference type="Gramene" id="Os01t0163616-00">
    <property type="protein sequence ID" value="Os01t0163616-00"/>
    <property type="gene ID" value="Os01g0163616"/>
</dbReference>
<feature type="region of interest" description="Disordered" evidence="1">
    <location>
        <begin position="22"/>
        <end position="49"/>
    </location>
</feature>
<evidence type="ECO:0000313" key="3">
    <source>
        <dbReference type="EMBL" id="BAS70545.1"/>
    </source>
</evidence>
<dbReference type="Proteomes" id="UP000059680">
    <property type="component" value="Chromosome 1"/>
</dbReference>
<dbReference type="EMBL" id="AP014957">
    <property type="protein sequence ID" value="BAS70545.1"/>
    <property type="molecule type" value="Genomic_DNA"/>
</dbReference>
<dbReference type="AlphaFoldDB" id="A0A0N7KCD9"/>
<feature type="signal peptide" evidence="2">
    <location>
        <begin position="1"/>
        <end position="20"/>
    </location>
</feature>
<evidence type="ECO:0000313" key="4">
    <source>
        <dbReference type="Proteomes" id="UP000059680"/>
    </source>
</evidence>
<keyword evidence="4" id="KW-1185">Reference proteome</keyword>
<feature type="non-terminal residue" evidence="3">
    <location>
        <position position="1"/>
    </location>
</feature>
<reference evidence="3 4" key="3">
    <citation type="journal article" date="2013" name="Rice">
        <title>Improvement of the Oryza sativa Nipponbare reference genome using next generation sequence and optical map data.</title>
        <authorList>
            <person name="Kawahara Y."/>
            <person name="de la Bastide M."/>
            <person name="Hamilton J.P."/>
            <person name="Kanamori H."/>
            <person name="McCombie W.R."/>
            <person name="Ouyang S."/>
            <person name="Schwartz D.C."/>
            <person name="Tanaka T."/>
            <person name="Wu J."/>
            <person name="Zhou S."/>
            <person name="Childs K.L."/>
            <person name="Davidson R.M."/>
            <person name="Lin H."/>
            <person name="Quesada-Ocampo L."/>
            <person name="Vaillancourt B."/>
            <person name="Sakai H."/>
            <person name="Lee S.S."/>
            <person name="Kim J."/>
            <person name="Numa H."/>
            <person name="Itoh T."/>
            <person name="Buell C.R."/>
            <person name="Matsumoto T."/>
        </authorList>
    </citation>
    <scope>NUCLEOTIDE SEQUENCE [LARGE SCALE GENOMIC DNA]</scope>
    <source>
        <strain evidence="4">cv. Nipponbare</strain>
    </source>
</reference>
<protein>
    <submittedName>
        <fullName evidence="3">Os01g0163616 protein</fullName>
    </submittedName>
</protein>
<organism evidence="3 4">
    <name type="scientific">Oryza sativa subsp. japonica</name>
    <name type="common">Rice</name>
    <dbReference type="NCBI Taxonomy" id="39947"/>
    <lineage>
        <taxon>Eukaryota</taxon>
        <taxon>Viridiplantae</taxon>
        <taxon>Streptophyta</taxon>
        <taxon>Embryophyta</taxon>
        <taxon>Tracheophyta</taxon>
        <taxon>Spermatophyta</taxon>
        <taxon>Magnoliopsida</taxon>
        <taxon>Liliopsida</taxon>
        <taxon>Poales</taxon>
        <taxon>Poaceae</taxon>
        <taxon>BOP clade</taxon>
        <taxon>Oryzoideae</taxon>
        <taxon>Oryzeae</taxon>
        <taxon>Oryzinae</taxon>
        <taxon>Oryza</taxon>
        <taxon>Oryza sativa</taxon>
    </lineage>
</organism>
<reference evidence="4" key="1">
    <citation type="journal article" date="2005" name="Nature">
        <title>The map-based sequence of the rice genome.</title>
        <authorList>
            <consortium name="International rice genome sequencing project (IRGSP)"/>
            <person name="Matsumoto T."/>
            <person name="Wu J."/>
            <person name="Kanamori H."/>
            <person name="Katayose Y."/>
            <person name="Fujisawa M."/>
            <person name="Namiki N."/>
            <person name="Mizuno H."/>
            <person name="Yamamoto K."/>
            <person name="Antonio B.A."/>
            <person name="Baba T."/>
            <person name="Sakata K."/>
            <person name="Nagamura Y."/>
            <person name="Aoki H."/>
            <person name="Arikawa K."/>
            <person name="Arita K."/>
            <person name="Bito T."/>
            <person name="Chiden Y."/>
            <person name="Fujitsuka N."/>
            <person name="Fukunaka R."/>
            <person name="Hamada M."/>
            <person name="Harada C."/>
            <person name="Hayashi A."/>
            <person name="Hijishita S."/>
            <person name="Honda M."/>
            <person name="Hosokawa S."/>
            <person name="Ichikawa Y."/>
            <person name="Idonuma A."/>
            <person name="Iijima M."/>
            <person name="Ikeda M."/>
            <person name="Ikeno M."/>
            <person name="Ito K."/>
            <person name="Ito S."/>
            <person name="Ito T."/>
            <person name="Ito Y."/>
            <person name="Ito Y."/>
            <person name="Iwabuchi A."/>
            <person name="Kamiya K."/>
            <person name="Karasawa W."/>
            <person name="Kurita K."/>
            <person name="Katagiri S."/>
            <person name="Kikuta A."/>
            <person name="Kobayashi H."/>
            <person name="Kobayashi N."/>
            <person name="Machita K."/>
            <person name="Maehara T."/>
            <person name="Masukawa M."/>
            <person name="Mizubayashi T."/>
            <person name="Mukai Y."/>
            <person name="Nagasaki H."/>
            <person name="Nagata Y."/>
            <person name="Naito S."/>
            <person name="Nakashima M."/>
            <person name="Nakama Y."/>
            <person name="Nakamichi Y."/>
            <person name="Nakamura M."/>
            <person name="Meguro A."/>
            <person name="Negishi M."/>
            <person name="Ohta I."/>
            <person name="Ohta T."/>
            <person name="Okamoto M."/>
            <person name="Ono N."/>
            <person name="Saji S."/>
            <person name="Sakaguchi M."/>
            <person name="Sakai K."/>
            <person name="Shibata M."/>
            <person name="Shimokawa T."/>
            <person name="Song J."/>
            <person name="Takazaki Y."/>
            <person name="Terasawa K."/>
            <person name="Tsugane M."/>
            <person name="Tsuji K."/>
            <person name="Ueda S."/>
            <person name="Waki K."/>
            <person name="Yamagata H."/>
            <person name="Yamamoto M."/>
            <person name="Yamamoto S."/>
            <person name="Yamane H."/>
            <person name="Yoshiki S."/>
            <person name="Yoshihara R."/>
            <person name="Yukawa K."/>
            <person name="Zhong H."/>
            <person name="Yano M."/>
            <person name="Yuan Q."/>
            <person name="Ouyang S."/>
            <person name="Liu J."/>
            <person name="Jones K.M."/>
            <person name="Gansberger K."/>
            <person name="Moffat K."/>
            <person name="Hill J."/>
            <person name="Bera J."/>
            <person name="Fadrosh D."/>
            <person name="Jin S."/>
            <person name="Johri S."/>
            <person name="Kim M."/>
            <person name="Overton L."/>
            <person name="Reardon M."/>
            <person name="Tsitrin T."/>
            <person name="Vuong H."/>
            <person name="Weaver B."/>
            <person name="Ciecko A."/>
            <person name="Tallon L."/>
            <person name="Jackson J."/>
            <person name="Pai G."/>
            <person name="Aken S.V."/>
            <person name="Utterback T."/>
            <person name="Reidmuller S."/>
            <person name="Feldblyum T."/>
            <person name="Hsiao J."/>
            <person name="Zismann V."/>
            <person name="Iobst S."/>
            <person name="de Vazeille A.R."/>
            <person name="Buell C.R."/>
            <person name="Ying K."/>
            <person name="Li Y."/>
            <person name="Lu T."/>
            <person name="Huang Y."/>
            <person name="Zhao Q."/>
            <person name="Feng Q."/>
            <person name="Zhang L."/>
            <person name="Zhu J."/>
            <person name="Weng Q."/>
            <person name="Mu J."/>
            <person name="Lu Y."/>
            <person name="Fan D."/>
            <person name="Liu Y."/>
            <person name="Guan J."/>
            <person name="Zhang Y."/>
            <person name="Yu S."/>
            <person name="Liu X."/>
            <person name="Zhang Y."/>
            <person name="Hong G."/>
            <person name="Han B."/>
            <person name="Choisne N."/>
            <person name="Demange N."/>
            <person name="Orjeda G."/>
            <person name="Samain S."/>
            <person name="Cattolico L."/>
            <person name="Pelletier E."/>
            <person name="Couloux A."/>
            <person name="Segurens B."/>
            <person name="Wincker P."/>
            <person name="D'Hont A."/>
            <person name="Scarpelli C."/>
            <person name="Weissenbach J."/>
            <person name="Salanoubat M."/>
            <person name="Quetier F."/>
            <person name="Yu Y."/>
            <person name="Kim H.R."/>
            <person name="Rambo T."/>
            <person name="Currie J."/>
            <person name="Collura K."/>
            <person name="Luo M."/>
            <person name="Yang T."/>
            <person name="Ammiraju J.S.S."/>
            <person name="Engler F."/>
            <person name="Soderlund C."/>
            <person name="Wing R.A."/>
            <person name="Palmer L.E."/>
            <person name="de la Bastide M."/>
            <person name="Spiegel L."/>
            <person name="Nascimento L."/>
            <person name="Zutavern T."/>
            <person name="O'Shaughnessy A."/>
            <person name="Dike S."/>
            <person name="Dedhia N."/>
            <person name="Preston R."/>
            <person name="Balija V."/>
            <person name="McCombie W.R."/>
            <person name="Chow T."/>
            <person name="Chen H."/>
            <person name="Chung M."/>
            <person name="Chen C."/>
            <person name="Shaw J."/>
            <person name="Wu H."/>
            <person name="Hsiao K."/>
            <person name="Chao Y."/>
            <person name="Chu M."/>
            <person name="Cheng C."/>
            <person name="Hour A."/>
            <person name="Lee P."/>
            <person name="Lin S."/>
            <person name="Lin Y."/>
            <person name="Liou J."/>
            <person name="Liu S."/>
            <person name="Hsing Y."/>
            <person name="Raghuvanshi S."/>
            <person name="Mohanty A."/>
            <person name="Bharti A.K."/>
            <person name="Gaur A."/>
            <person name="Gupta V."/>
            <person name="Kumar D."/>
            <person name="Ravi V."/>
            <person name="Vij S."/>
            <person name="Kapur A."/>
            <person name="Khurana P."/>
            <person name="Khurana P."/>
            <person name="Khurana J.P."/>
            <person name="Tyagi A.K."/>
            <person name="Gaikwad K."/>
            <person name="Singh A."/>
            <person name="Dalal V."/>
            <person name="Srivastava S."/>
            <person name="Dixit A."/>
            <person name="Pal A.K."/>
            <person name="Ghazi I.A."/>
            <person name="Yadav M."/>
            <person name="Pandit A."/>
            <person name="Bhargava A."/>
            <person name="Sureshbabu K."/>
            <person name="Batra K."/>
            <person name="Sharma T.R."/>
            <person name="Mohapatra T."/>
            <person name="Singh N.K."/>
            <person name="Messing J."/>
            <person name="Nelson A.B."/>
            <person name="Fuks G."/>
            <person name="Kavchok S."/>
            <person name="Keizer G."/>
            <person name="Linton E."/>
            <person name="Llaca V."/>
            <person name="Song R."/>
            <person name="Tanyolac B."/>
            <person name="Young S."/>
            <person name="Ho-Il K."/>
            <person name="Hahn J.H."/>
            <person name="Sangsakoo G."/>
            <person name="Vanavichit A."/>
            <person name="de Mattos Luiz.A.T."/>
            <person name="Zimmer P.D."/>
            <person name="Malone G."/>
            <person name="Dellagostin O."/>
            <person name="de Oliveira A.C."/>
            <person name="Bevan M."/>
            <person name="Bancroft I."/>
            <person name="Minx P."/>
            <person name="Cordum H."/>
            <person name="Wilson R."/>
            <person name="Cheng Z."/>
            <person name="Jin W."/>
            <person name="Jiang J."/>
            <person name="Leong S.A."/>
            <person name="Iwama H."/>
            <person name="Gojobori T."/>
            <person name="Itoh T."/>
            <person name="Niimura Y."/>
            <person name="Fujii Y."/>
            <person name="Habara T."/>
            <person name="Sakai H."/>
            <person name="Sato Y."/>
            <person name="Wilson G."/>
            <person name="Kumar K."/>
            <person name="McCouch S."/>
            <person name="Juretic N."/>
            <person name="Hoen D."/>
            <person name="Wright S."/>
            <person name="Bruskiewich R."/>
            <person name="Bureau T."/>
            <person name="Miyao A."/>
            <person name="Hirochika H."/>
            <person name="Nishikawa T."/>
            <person name="Kadowaki K."/>
            <person name="Sugiura M."/>
            <person name="Burr B."/>
            <person name="Sasaki T."/>
        </authorList>
    </citation>
    <scope>NUCLEOTIDE SEQUENCE [LARGE SCALE GENOMIC DNA]</scope>
    <source>
        <strain evidence="4">cv. Nipponbare</strain>
    </source>
</reference>
<accession>A0A0N7KCD9</accession>
<sequence length="49" mass="5273">LDYLASQRFLVSFSLPCLLALPPPEQAAGVPSGSEEGDSGAFRRRPRRG</sequence>
<evidence type="ECO:0000256" key="1">
    <source>
        <dbReference type="SAM" id="MobiDB-lite"/>
    </source>
</evidence>
<keyword evidence="2" id="KW-0732">Signal</keyword>
<feature type="chain" id="PRO_5006014710" evidence="2">
    <location>
        <begin position="21"/>
        <end position="49"/>
    </location>
</feature>
<gene>
    <name evidence="3" type="ordered locus">Os01g0163616</name>
    <name evidence="3" type="ORF">OSNPB_010163616</name>
</gene>
<name>A0A0N7KCD9_ORYSJ</name>
<proteinExistence type="predicted"/>
<dbReference type="InParanoid" id="A0A0N7KCD9"/>
<dbReference type="PaxDb" id="39947-A0A0N7KCD9"/>
<reference evidence="3 4" key="2">
    <citation type="journal article" date="2013" name="Plant Cell Physiol.">
        <title>Rice Annotation Project Database (RAP-DB): an integrative and interactive database for rice genomics.</title>
        <authorList>
            <person name="Sakai H."/>
            <person name="Lee S.S."/>
            <person name="Tanaka T."/>
            <person name="Numa H."/>
            <person name="Kim J."/>
            <person name="Kawahara Y."/>
            <person name="Wakimoto H."/>
            <person name="Yang C.C."/>
            <person name="Iwamoto M."/>
            <person name="Abe T."/>
            <person name="Yamada Y."/>
            <person name="Muto A."/>
            <person name="Inokuchi H."/>
            <person name="Ikemura T."/>
            <person name="Matsumoto T."/>
            <person name="Sasaki T."/>
            <person name="Itoh T."/>
        </authorList>
    </citation>
    <scope>NUCLEOTIDE SEQUENCE [LARGE SCALE GENOMIC DNA]</scope>
    <source>
        <strain evidence="4">cv. Nipponbare</strain>
    </source>
</reference>